<gene>
    <name evidence="2" type="ORF">VTK73DRAFT_7102</name>
</gene>
<feature type="region of interest" description="Disordered" evidence="1">
    <location>
        <begin position="1"/>
        <end position="31"/>
    </location>
</feature>
<sequence length="260" mass="28580">MDSTDDTVYTPRPNRSVSCTNSPRAKVYSLTPPSSKKPGLLFLKSNDVLGGQGVSYAVRDIYANDTAKSKDTDPVHHAGDTTSIKPTDTLTEGDFLHFAPARPFPVPQCQPSIARPCQPCLLVPQIDVIPERFTVDDGFNALWVAVRISTLLCRMGGEYDPASLAEDSVSSKPRALDRGQKDTIPFPWLLVKCQCANHGNTGQLHYGCFGGRVCVKVKKPLLIRHPHASNLICRSKKGTFISVPVCSYWFELGYSLSWLL</sequence>
<accession>A0ABR3XUH0</accession>
<dbReference type="EMBL" id="JAZHXJ010000043">
    <property type="protein sequence ID" value="KAL1879371.1"/>
    <property type="molecule type" value="Genomic_DNA"/>
</dbReference>
<keyword evidence="3" id="KW-1185">Reference proteome</keyword>
<organism evidence="2 3">
    <name type="scientific">Phialemonium thermophilum</name>
    <dbReference type="NCBI Taxonomy" id="223376"/>
    <lineage>
        <taxon>Eukaryota</taxon>
        <taxon>Fungi</taxon>
        <taxon>Dikarya</taxon>
        <taxon>Ascomycota</taxon>
        <taxon>Pezizomycotina</taxon>
        <taxon>Sordariomycetes</taxon>
        <taxon>Sordariomycetidae</taxon>
        <taxon>Cephalothecales</taxon>
        <taxon>Cephalothecaceae</taxon>
        <taxon>Phialemonium</taxon>
    </lineage>
</organism>
<name>A0ABR3XUH0_9PEZI</name>
<reference evidence="2 3" key="1">
    <citation type="journal article" date="2024" name="Commun. Biol.">
        <title>Comparative genomic analysis of thermophilic fungi reveals convergent evolutionary adaptations and gene losses.</title>
        <authorList>
            <person name="Steindorff A.S."/>
            <person name="Aguilar-Pontes M.V."/>
            <person name="Robinson A.J."/>
            <person name="Andreopoulos B."/>
            <person name="LaButti K."/>
            <person name="Kuo A."/>
            <person name="Mondo S."/>
            <person name="Riley R."/>
            <person name="Otillar R."/>
            <person name="Haridas S."/>
            <person name="Lipzen A."/>
            <person name="Grimwood J."/>
            <person name="Schmutz J."/>
            <person name="Clum A."/>
            <person name="Reid I.D."/>
            <person name="Moisan M.C."/>
            <person name="Butler G."/>
            <person name="Nguyen T.T.M."/>
            <person name="Dewar K."/>
            <person name="Conant G."/>
            <person name="Drula E."/>
            <person name="Henrissat B."/>
            <person name="Hansel C."/>
            <person name="Singer S."/>
            <person name="Hutchinson M.I."/>
            <person name="de Vries R.P."/>
            <person name="Natvig D.O."/>
            <person name="Powell A.J."/>
            <person name="Tsang A."/>
            <person name="Grigoriev I.V."/>
        </authorList>
    </citation>
    <scope>NUCLEOTIDE SEQUENCE [LARGE SCALE GENOMIC DNA]</scope>
    <source>
        <strain evidence="2 3">ATCC 24622</strain>
    </source>
</reference>
<dbReference type="Proteomes" id="UP001586593">
    <property type="component" value="Unassembled WGS sequence"/>
</dbReference>
<feature type="compositionally biased region" description="Polar residues" evidence="1">
    <location>
        <begin position="1"/>
        <end position="23"/>
    </location>
</feature>
<evidence type="ECO:0000256" key="1">
    <source>
        <dbReference type="SAM" id="MobiDB-lite"/>
    </source>
</evidence>
<comment type="caution">
    <text evidence="2">The sequence shown here is derived from an EMBL/GenBank/DDBJ whole genome shotgun (WGS) entry which is preliminary data.</text>
</comment>
<evidence type="ECO:0000313" key="2">
    <source>
        <dbReference type="EMBL" id="KAL1879371.1"/>
    </source>
</evidence>
<proteinExistence type="predicted"/>
<protein>
    <submittedName>
        <fullName evidence="2">Uncharacterized protein</fullName>
    </submittedName>
</protein>
<evidence type="ECO:0000313" key="3">
    <source>
        <dbReference type="Proteomes" id="UP001586593"/>
    </source>
</evidence>